<gene>
    <name evidence="1" type="ORF">WR25_11681</name>
</gene>
<evidence type="ECO:0000313" key="2">
    <source>
        <dbReference type="Proteomes" id="UP000218231"/>
    </source>
</evidence>
<name>A0A2A2KP74_9BILA</name>
<evidence type="ECO:0000313" key="1">
    <source>
        <dbReference type="EMBL" id="PAV75720.1"/>
    </source>
</evidence>
<reference evidence="1 2" key="1">
    <citation type="journal article" date="2017" name="Curr. Biol.">
        <title>Genome architecture and evolution of a unichromosomal asexual nematode.</title>
        <authorList>
            <person name="Fradin H."/>
            <person name="Zegar C."/>
            <person name="Gutwein M."/>
            <person name="Lucas J."/>
            <person name="Kovtun M."/>
            <person name="Corcoran D."/>
            <person name="Baugh L.R."/>
            <person name="Kiontke K."/>
            <person name="Gunsalus K."/>
            <person name="Fitch D.H."/>
            <person name="Piano F."/>
        </authorList>
    </citation>
    <scope>NUCLEOTIDE SEQUENCE [LARGE SCALE GENOMIC DNA]</scope>
    <source>
        <strain evidence="1">PF1309</strain>
    </source>
</reference>
<comment type="caution">
    <text evidence="1">The sequence shown here is derived from an EMBL/GenBank/DDBJ whole genome shotgun (WGS) entry which is preliminary data.</text>
</comment>
<protein>
    <submittedName>
        <fullName evidence="1">Uncharacterized protein</fullName>
    </submittedName>
</protein>
<dbReference type="EMBL" id="LIAE01008038">
    <property type="protein sequence ID" value="PAV75720.1"/>
    <property type="molecule type" value="Genomic_DNA"/>
</dbReference>
<sequence>MQKFSFRKYNAEAVFRGSEYIWHNYTINSTNGPQVHISVLLSNASVEKHYLIRDHMNQSSDVVLKKDNTTWNNIIPMKLTFFQLVKKFDPSDGVILAIACTRIFRYTKRYNRTPSASVALMTTFVNEVSVGLSQEKIDDSLLKLVPKRLKMMAMEELRVLDEP</sequence>
<proteinExistence type="predicted"/>
<organism evidence="1 2">
    <name type="scientific">Diploscapter pachys</name>
    <dbReference type="NCBI Taxonomy" id="2018661"/>
    <lineage>
        <taxon>Eukaryota</taxon>
        <taxon>Metazoa</taxon>
        <taxon>Ecdysozoa</taxon>
        <taxon>Nematoda</taxon>
        <taxon>Chromadorea</taxon>
        <taxon>Rhabditida</taxon>
        <taxon>Rhabditina</taxon>
        <taxon>Rhabditomorpha</taxon>
        <taxon>Rhabditoidea</taxon>
        <taxon>Rhabditidae</taxon>
        <taxon>Diploscapter</taxon>
    </lineage>
</organism>
<accession>A0A2A2KP74</accession>
<dbReference type="AlphaFoldDB" id="A0A2A2KP74"/>
<dbReference type="Proteomes" id="UP000218231">
    <property type="component" value="Unassembled WGS sequence"/>
</dbReference>
<keyword evidence="2" id="KW-1185">Reference proteome</keyword>